<evidence type="ECO:0000313" key="7">
    <source>
        <dbReference type="EMBL" id="AXT47423.1"/>
    </source>
</evidence>
<accession>A0AAD0WA21</accession>
<organism evidence="7 8">
    <name type="scientific">Chromobacterium rhizoryzae</name>
    <dbReference type="NCBI Taxonomy" id="1778675"/>
    <lineage>
        <taxon>Bacteria</taxon>
        <taxon>Pseudomonadati</taxon>
        <taxon>Pseudomonadota</taxon>
        <taxon>Betaproteobacteria</taxon>
        <taxon>Neisseriales</taxon>
        <taxon>Chromobacteriaceae</taxon>
        <taxon>Chromobacterium</taxon>
    </lineage>
</organism>
<feature type="domain" description="Sugar-binding" evidence="5">
    <location>
        <begin position="60"/>
        <end position="308"/>
    </location>
</feature>
<dbReference type="EMBL" id="CP031968">
    <property type="protein sequence ID" value="AXT47423.1"/>
    <property type="molecule type" value="Genomic_DNA"/>
</dbReference>
<dbReference type="InterPro" id="IPR007324">
    <property type="entry name" value="Sugar-bd_dom_put"/>
</dbReference>
<evidence type="ECO:0000313" key="8">
    <source>
        <dbReference type="Proteomes" id="UP000259465"/>
    </source>
</evidence>
<dbReference type="RefSeq" id="WP_019104337.1">
    <property type="nucleotide sequence ID" value="NZ_CP031968.1"/>
</dbReference>
<feature type="domain" description="HTH crp-type" evidence="6">
    <location>
        <begin position="18"/>
        <end position="50"/>
    </location>
</feature>
<evidence type="ECO:0000256" key="2">
    <source>
        <dbReference type="ARBA" id="ARBA00023015"/>
    </source>
</evidence>
<dbReference type="GO" id="GO:0030246">
    <property type="term" value="F:carbohydrate binding"/>
    <property type="evidence" value="ECO:0007669"/>
    <property type="project" value="InterPro"/>
</dbReference>
<dbReference type="AlphaFoldDB" id="A0AAD0WA21"/>
<name>A0AAD0WA21_9NEIS</name>
<comment type="similarity">
    <text evidence="1">Belongs to the SorC transcriptional regulatory family.</text>
</comment>
<dbReference type="PANTHER" id="PTHR34294">
    <property type="entry name" value="TRANSCRIPTIONAL REGULATOR-RELATED"/>
    <property type="match status" value="1"/>
</dbReference>
<dbReference type="Pfam" id="PF13545">
    <property type="entry name" value="HTH_Crp_2"/>
    <property type="match status" value="1"/>
</dbReference>
<reference evidence="7 8" key="1">
    <citation type="submission" date="2018-08" db="EMBL/GenBank/DDBJ databases">
        <title>Complete genome sequence of JP2-74.</title>
        <authorList>
            <person name="Wu L."/>
        </authorList>
    </citation>
    <scope>NUCLEOTIDE SEQUENCE [LARGE SCALE GENOMIC DNA]</scope>
    <source>
        <strain evidence="7 8">JP2-74</strain>
    </source>
</reference>
<keyword evidence="3" id="KW-0238">DNA-binding</keyword>
<dbReference type="KEGG" id="crz:D1345_15050"/>
<gene>
    <name evidence="7" type="ORF">D1345_15050</name>
</gene>
<dbReference type="Proteomes" id="UP000259465">
    <property type="component" value="Chromosome"/>
</dbReference>
<dbReference type="SUPFAM" id="SSF46689">
    <property type="entry name" value="Homeodomain-like"/>
    <property type="match status" value="1"/>
</dbReference>
<sequence>MNQDELTELATLYYVDNHTQEALAKRFGISRATVSRMLRKAQEEGVVEIRVRQHPAYANGLEQELRQRFGIQRAIIAIDHQDGDKQRALLAAQVATYLDQALDDGMVVAVGMGRNISAVSDYISTPARRECAFISAIGGAYRGGETMNSDHICRRLAARFGGESETLYAPALIRDPALRQSLLENDTVRQTLDRARRADLALIGIGDLSEDSNIVRMGWFSPTEIAEAKRGGTIGDVMGYDFFDIYGQPANTSLQGRVLGLNRSDLERIPNVIAIASEQSKATALLGALRTGVIDTLATTTVNAMTVISLDDITRKTPVT</sequence>
<dbReference type="InterPro" id="IPR009057">
    <property type="entry name" value="Homeodomain-like_sf"/>
</dbReference>
<dbReference type="Gene3D" id="3.40.50.1360">
    <property type="match status" value="1"/>
</dbReference>
<evidence type="ECO:0000256" key="4">
    <source>
        <dbReference type="ARBA" id="ARBA00023163"/>
    </source>
</evidence>
<dbReference type="InterPro" id="IPR051054">
    <property type="entry name" value="SorC_transcr_regulators"/>
</dbReference>
<dbReference type="SUPFAM" id="SSF100950">
    <property type="entry name" value="NagB/RpiA/CoA transferase-like"/>
    <property type="match status" value="1"/>
</dbReference>
<dbReference type="Gene3D" id="1.10.10.60">
    <property type="entry name" value="Homeodomain-like"/>
    <property type="match status" value="1"/>
</dbReference>
<evidence type="ECO:0000259" key="5">
    <source>
        <dbReference type="Pfam" id="PF04198"/>
    </source>
</evidence>
<dbReference type="GO" id="GO:0003677">
    <property type="term" value="F:DNA binding"/>
    <property type="evidence" value="ECO:0007669"/>
    <property type="project" value="UniProtKB-KW"/>
</dbReference>
<protein>
    <submittedName>
        <fullName evidence="7">Sugar-binding transcriptional regulator</fullName>
    </submittedName>
</protein>
<dbReference type="GO" id="GO:0006355">
    <property type="term" value="P:regulation of DNA-templated transcription"/>
    <property type="evidence" value="ECO:0007669"/>
    <property type="project" value="InterPro"/>
</dbReference>
<dbReference type="GeneID" id="58560886"/>
<keyword evidence="4" id="KW-0804">Transcription</keyword>
<evidence type="ECO:0000256" key="3">
    <source>
        <dbReference type="ARBA" id="ARBA00023125"/>
    </source>
</evidence>
<evidence type="ECO:0000256" key="1">
    <source>
        <dbReference type="ARBA" id="ARBA00010466"/>
    </source>
</evidence>
<keyword evidence="2" id="KW-0805">Transcription regulation</keyword>
<proteinExistence type="inferred from homology"/>
<evidence type="ECO:0000259" key="6">
    <source>
        <dbReference type="Pfam" id="PF13545"/>
    </source>
</evidence>
<dbReference type="PANTHER" id="PTHR34294:SF12">
    <property type="entry name" value="SUGAR-BINDING TRANSCRIPTIONAL REGULATOR"/>
    <property type="match status" value="1"/>
</dbReference>
<dbReference type="InterPro" id="IPR037171">
    <property type="entry name" value="NagB/RpiA_transferase-like"/>
</dbReference>
<dbReference type="InterPro" id="IPR012318">
    <property type="entry name" value="HTH_CRP"/>
</dbReference>
<dbReference type="Pfam" id="PF04198">
    <property type="entry name" value="Sugar-bind"/>
    <property type="match status" value="1"/>
</dbReference>
<keyword evidence="8" id="KW-1185">Reference proteome</keyword>